<dbReference type="InterPro" id="IPR013222">
    <property type="entry name" value="Glyco_hyd_98_carb-bd"/>
</dbReference>
<evidence type="ECO:0000256" key="12">
    <source>
        <dbReference type="SAM" id="Phobius"/>
    </source>
</evidence>
<evidence type="ECO:0000313" key="16">
    <source>
        <dbReference type="EMBL" id="PXA65862.1"/>
    </source>
</evidence>
<dbReference type="Gene3D" id="2.60.40.10">
    <property type="entry name" value="Immunoglobulins"/>
    <property type="match status" value="2"/>
</dbReference>
<dbReference type="PANTHER" id="PTHR11452:SF91">
    <property type="entry name" value="ALPHA-GALACTOSIDASE A-RELATED"/>
    <property type="match status" value="1"/>
</dbReference>
<dbReference type="SUPFAM" id="SSF51445">
    <property type="entry name" value="(Trans)glycosidases"/>
    <property type="match status" value="1"/>
</dbReference>
<dbReference type="EC" id="3.2.1.22" evidence="10"/>
<dbReference type="SMART" id="SM00458">
    <property type="entry name" value="RICIN"/>
    <property type="match status" value="1"/>
</dbReference>
<feature type="region of interest" description="Disordered" evidence="11">
    <location>
        <begin position="898"/>
        <end position="935"/>
    </location>
</feature>
<keyword evidence="10" id="KW-1015">Disulfide bond</keyword>
<dbReference type="InterPro" id="IPR013780">
    <property type="entry name" value="Glyco_hydro_b"/>
</dbReference>
<evidence type="ECO:0000256" key="11">
    <source>
        <dbReference type="SAM" id="MobiDB-lite"/>
    </source>
</evidence>
<sequence length="970" mass="100976">MTWKPKYRATALAVAALMGMAALPSMVAAPATAAPAPETAAAGDADYAQALTPPMGYNNWAHFMCNIDEQLFRDQADAIVAKGLDKAGYDTVTVDDCWMQKDRDANGDLQTRSETFPSGMKALGDYIHSKGLKYGLYQDSGTVTCSGGDYAGSYGHFDEDMKLFASFGVDYVKMDGCNVPSVAGETQEQTYKRIYFEEAQAIKDSGRPMMLSNSAPAYFSIPTKLPAWYSVMDWSGDMSQLWRESWDIDVYNTANPSTSRWPGIMRNYDYNKPIQRFASVGHWNDPDYIIGGNAGVSPVEARTQLSLWSMMASPLILSTDITAIPDSFLADLKHPGMIAIDQDPAGIQGTLVSSDGTGEVMYRPLSDGSFAVSLFNRSGAQATVSTTAAKLGFAAGGSYEVSNVWTGEKSTTAGAFSASLGSHATELLRVTPVDGAVFAAPSGQIMAPQETRCLDASAAAATPGAAVTLQNCNGSEAQRFVRGADRSLQVLGQCATVDGAGIRGSKLVLSDCTGADAQSIGYKKNGQLISDSAALCVGTPTGGAVTVDSCGDNPLYQIWSVPGEVSSTVDPLPAVPPSGTNWLSDIAWTNASVGYGVIGIDSGVKDSASDADVPLTANYTDPVTNKNPVYAKGLGVHASSILSYNLAANCSNFSSDAFMQDPFAGTVVFSLWTDGVKRWTSNPSTAGTAPQTVSLDVSGVTDLELRVDPPAGGNINGAHGDWGSPKLVCADADTELPVTTATFSGTPSASGWYTSAPTLTLGATDNDKVASSEYRLNGGAWESYTAPVALPEGENTVDFRSTDATGNREPAKTATAKVDTQLPTVSAVVDEDARTVTVDASDAGSGIASVEYSTDGGATWQAYTSAIKATDGGVSVAYRATDKAGLVAASTVEAVIAPIEVPEPTPTPTQTPEPSDPSTPTAPPTSSAPSISDSDELAHTGASVLLPAGIALLLVLGGGVALVVTRRRRA</sequence>
<protein>
    <recommendedName>
        <fullName evidence="10">Alpha-galactosidase</fullName>
        <ecNumber evidence="10">3.2.1.22</ecNumber>
    </recommendedName>
    <alternativeName>
        <fullName evidence="10">Melibiase</fullName>
    </alternativeName>
</protein>
<keyword evidence="4" id="KW-0964">Secreted</keyword>
<feature type="domain" description="Ricin B lectin" evidence="14">
    <location>
        <begin position="440"/>
        <end position="562"/>
    </location>
</feature>
<dbReference type="CDD" id="cd14792">
    <property type="entry name" value="GH27"/>
    <property type="match status" value="1"/>
</dbReference>
<dbReference type="Pfam" id="PF16499">
    <property type="entry name" value="Melibiase_2"/>
    <property type="match status" value="1"/>
</dbReference>
<dbReference type="Pfam" id="PF17801">
    <property type="entry name" value="Melibiase_C"/>
    <property type="match status" value="1"/>
</dbReference>
<feature type="chain" id="PRO_5043803257" description="Alpha-galactosidase" evidence="13">
    <location>
        <begin position="34"/>
        <end position="970"/>
    </location>
</feature>
<name>A0A2V3DSD4_9MICC</name>
<dbReference type="NCBIfam" id="NF047446">
    <property type="entry name" value="barrel_OmpL47"/>
    <property type="match status" value="2"/>
</dbReference>
<dbReference type="SUPFAM" id="SSF51011">
    <property type="entry name" value="Glycosyl hydrolase domain"/>
    <property type="match status" value="1"/>
</dbReference>
<feature type="compositionally biased region" description="Pro residues" evidence="11">
    <location>
        <begin position="901"/>
        <end position="923"/>
    </location>
</feature>
<dbReference type="InterPro" id="IPR038637">
    <property type="entry name" value="NPCBM_sf"/>
</dbReference>
<feature type="domain" description="Glycosyl hydrolase family 98 putative carbohydrate-binding module" evidence="15">
    <location>
        <begin position="577"/>
        <end position="729"/>
    </location>
</feature>
<evidence type="ECO:0000256" key="8">
    <source>
        <dbReference type="ARBA" id="ARBA00023180"/>
    </source>
</evidence>
<comment type="similarity">
    <text evidence="3 10">Belongs to the glycosyl hydrolase 27 family.</text>
</comment>
<evidence type="ECO:0000256" key="10">
    <source>
        <dbReference type="RuleBase" id="RU361168"/>
    </source>
</evidence>
<evidence type="ECO:0000256" key="2">
    <source>
        <dbReference type="ARBA" id="ARBA00004613"/>
    </source>
</evidence>
<dbReference type="Pfam" id="PF00652">
    <property type="entry name" value="Ricin_B_lectin"/>
    <property type="match status" value="1"/>
</dbReference>
<keyword evidence="12" id="KW-1133">Transmembrane helix</keyword>
<keyword evidence="5 13" id="KW-0732">Signal</keyword>
<keyword evidence="6" id="KW-0430">Lectin</keyword>
<dbReference type="PANTHER" id="PTHR11452">
    <property type="entry name" value="ALPHA-GALACTOSIDASE/ALPHA-N-ACETYLGALACTOSAMINIDASE"/>
    <property type="match status" value="1"/>
</dbReference>
<dbReference type="InterPro" id="IPR008979">
    <property type="entry name" value="Galactose-bd-like_sf"/>
</dbReference>
<feature type="signal peptide" evidence="13">
    <location>
        <begin position="1"/>
        <end position="33"/>
    </location>
</feature>
<keyword evidence="12" id="KW-0472">Membrane</keyword>
<dbReference type="GO" id="GO:0005576">
    <property type="term" value="C:extracellular region"/>
    <property type="evidence" value="ECO:0007669"/>
    <property type="project" value="UniProtKB-SubCell"/>
</dbReference>
<dbReference type="InterPro" id="IPR058094">
    <property type="entry name" value="Ig-like_OmpL47-like"/>
</dbReference>
<feature type="transmembrane region" description="Helical" evidence="12">
    <location>
        <begin position="944"/>
        <end position="964"/>
    </location>
</feature>
<dbReference type="EMBL" id="QHLZ01000004">
    <property type="protein sequence ID" value="PXA65862.1"/>
    <property type="molecule type" value="Genomic_DNA"/>
</dbReference>
<evidence type="ECO:0000256" key="6">
    <source>
        <dbReference type="ARBA" id="ARBA00022734"/>
    </source>
</evidence>
<dbReference type="PROSITE" id="PS00512">
    <property type="entry name" value="ALPHA_GALACTOSIDASE"/>
    <property type="match status" value="1"/>
</dbReference>
<evidence type="ECO:0000259" key="15">
    <source>
        <dbReference type="SMART" id="SM00776"/>
    </source>
</evidence>
<evidence type="ECO:0000256" key="3">
    <source>
        <dbReference type="ARBA" id="ARBA00009743"/>
    </source>
</evidence>
<comment type="function">
    <text evidence="1">Hydrolyzes a variety of simple alpha-D-galactoside as well as more complex molecules such as oligosaccharides and polysaccharides.</text>
</comment>
<evidence type="ECO:0000256" key="5">
    <source>
        <dbReference type="ARBA" id="ARBA00022729"/>
    </source>
</evidence>
<evidence type="ECO:0000256" key="7">
    <source>
        <dbReference type="ARBA" id="ARBA00022801"/>
    </source>
</evidence>
<dbReference type="AlphaFoldDB" id="A0A2V3DSD4"/>
<dbReference type="GO" id="GO:0030246">
    <property type="term" value="F:carbohydrate binding"/>
    <property type="evidence" value="ECO:0007669"/>
    <property type="project" value="UniProtKB-KW"/>
</dbReference>
<dbReference type="Gene3D" id="2.80.10.50">
    <property type="match status" value="1"/>
</dbReference>
<gene>
    <name evidence="16" type="ORF">CVS29_07515</name>
</gene>
<dbReference type="InterPro" id="IPR000772">
    <property type="entry name" value="Ricin_B_lectin"/>
</dbReference>
<evidence type="ECO:0000256" key="4">
    <source>
        <dbReference type="ARBA" id="ARBA00022525"/>
    </source>
</evidence>
<comment type="subcellular location">
    <subcellularLocation>
        <location evidence="2">Secreted</location>
    </subcellularLocation>
</comment>
<dbReference type="PRINTS" id="PR00740">
    <property type="entry name" value="GLHYDRLASE27"/>
</dbReference>
<dbReference type="SUPFAM" id="SSF50370">
    <property type="entry name" value="Ricin B-like lectins"/>
    <property type="match status" value="1"/>
</dbReference>
<dbReference type="PROSITE" id="PS50231">
    <property type="entry name" value="RICIN_B_LECTIN"/>
    <property type="match status" value="1"/>
</dbReference>
<proteinExistence type="inferred from homology"/>
<keyword evidence="9 10" id="KW-0326">Glycosidase</keyword>
<evidence type="ECO:0000256" key="9">
    <source>
        <dbReference type="ARBA" id="ARBA00023295"/>
    </source>
</evidence>
<organism evidence="16 17">
    <name type="scientific">Arthrobacter psychrochitiniphilus</name>
    <dbReference type="NCBI Taxonomy" id="291045"/>
    <lineage>
        <taxon>Bacteria</taxon>
        <taxon>Bacillati</taxon>
        <taxon>Actinomycetota</taxon>
        <taxon>Actinomycetes</taxon>
        <taxon>Micrococcales</taxon>
        <taxon>Micrococcaceae</taxon>
        <taxon>Arthrobacter</taxon>
    </lineage>
</organism>
<dbReference type="Pfam" id="PF08305">
    <property type="entry name" value="NPCBM"/>
    <property type="match status" value="1"/>
</dbReference>
<dbReference type="Gene3D" id="3.20.20.70">
    <property type="entry name" value="Aldolase class I"/>
    <property type="match status" value="1"/>
</dbReference>
<dbReference type="RefSeq" id="WP_110105728.1">
    <property type="nucleotide sequence ID" value="NZ_JACBZZ010000001.1"/>
</dbReference>
<keyword evidence="12" id="KW-0812">Transmembrane</keyword>
<dbReference type="SMART" id="SM00776">
    <property type="entry name" value="NPCBM"/>
    <property type="match status" value="1"/>
</dbReference>
<dbReference type="InterPro" id="IPR002241">
    <property type="entry name" value="Glyco_hydro_27"/>
</dbReference>
<keyword evidence="7 10" id="KW-0378">Hydrolase</keyword>
<dbReference type="InterPro" id="IPR000111">
    <property type="entry name" value="Glyco_hydro_27/36_CS"/>
</dbReference>
<evidence type="ECO:0000259" key="14">
    <source>
        <dbReference type="SMART" id="SM00458"/>
    </source>
</evidence>
<dbReference type="Proteomes" id="UP000246303">
    <property type="component" value="Unassembled WGS sequence"/>
</dbReference>
<dbReference type="Gene3D" id="2.60.120.1060">
    <property type="entry name" value="NPCBM/NEW2 domain"/>
    <property type="match status" value="1"/>
</dbReference>
<dbReference type="OrthoDB" id="9807519at2"/>
<evidence type="ECO:0000256" key="13">
    <source>
        <dbReference type="SAM" id="SignalP"/>
    </source>
</evidence>
<keyword evidence="17" id="KW-1185">Reference proteome</keyword>
<keyword evidence="8" id="KW-0325">Glycoprotein</keyword>
<comment type="catalytic activity">
    <reaction evidence="10">
        <text>Hydrolysis of terminal, non-reducing alpha-D-galactose residues in alpha-D-galactosides, including galactose oligosaccharides, galactomannans and galactolipids.</text>
        <dbReference type="EC" id="3.2.1.22"/>
    </reaction>
</comment>
<dbReference type="SUPFAM" id="SSF49785">
    <property type="entry name" value="Galactose-binding domain-like"/>
    <property type="match status" value="1"/>
</dbReference>
<dbReference type="InterPro" id="IPR013785">
    <property type="entry name" value="Aldolase_TIM"/>
</dbReference>
<dbReference type="Gene3D" id="2.60.40.1180">
    <property type="entry name" value="Golgi alpha-mannosidase II"/>
    <property type="match status" value="1"/>
</dbReference>
<accession>A0A2V3DSD4</accession>
<evidence type="ECO:0000256" key="1">
    <source>
        <dbReference type="ARBA" id="ARBA00003969"/>
    </source>
</evidence>
<dbReference type="InterPro" id="IPR035992">
    <property type="entry name" value="Ricin_B-like_lectins"/>
</dbReference>
<comment type="caution">
    <text evidence="16">The sequence shown here is derived from an EMBL/GenBank/DDBJ whole genome shotgun (WGS) entry which is preliminary data.</text>
</comment>
<dbReference type="InterPro" id="IPR013783">
    <property type="entry name" value="Ig-like_fold"/>
</dbReference>
<dbReference type="InterPro" id="IPR041233">
    <property type="entry name" value="Melibiase_C"/>
</dbReference>
<reference evidence="16 17" key="1">
    <citation type="submission" date="2018-05" db="EMBL/GenBank/DDBJ databases">
        <title>Genetic diversity of glacier-inhabiting Cryobacterium bacteria in China and description of Cryobacterium mengkeensis sp. nov. and Arthrobacter glacialis sp. nov.</title>
        <authorList>
            <person name="Liu Q."/>
            <person name="Xin Y.-H."/>
        </authorList>
    </citation>
    <scope>NUCLEOTIDE SEQUENCE [LARGE SCALE GENOMIC DNA]</scope>
    <source>
        <strain evidence="16 17">GP3</strain>
    </source>
</reference>
<dbReference type="GO" id="GO:0004557">
    <property type="term" value="F:alpha-galactosidase activity"/>
    <property type="evidence" value="ECO:0007669"/>
    <property type="project" value="UniProtKB-EC"/>
</dbReference>
<dbReference type="InterPro" id="IPR017853">
    <property type="entry name" value="GH"/>
</dbReference>
<dbReference type="GO" id="GO:0005975">
    <property type="term" value="P:carbohydrate metabolic process"/>
    <property type="evidence" value="ECO:0007669"/>
    <property type="project" value="InterPro"/>
</dbReference>
<evidence type="ECO:0000313" key="17">
    <source>
        <dbReference type="Proteomes" id="UP000246303"/>
    </source>
</evidence>